<evidence type="ECO:0000313" key="2">
    <source>
        <dbReference type="Proteomes" id="UP000243670"/>
    </source>
</evidence>
<reference evidence="1 2" key="1">
    <citation type="journal article" date="2014" name="BMC Genomics">
        <title>Nucleomorph and plastid genome sequences of the chlorarachniophyte Lotharella oceanica: convergent reductive evolution and frequent recombination in nucleomorph-bearing algae.</title>
        <authorList>
            <person name="Tanifuji G."/>
            <person name="Onodera N.T."/>
            <person name="Brown M.W."/>
            <person name="Curtis B.A."/>
            <person name="Roger A.J."/>
            <person name="Ka-Shu Wong G."/>
            <person name="Melkonian M."/>
            <person name="Archibald J.M."/>
        </authorList>
    </citation>
    <scope>NUCLEOTIDE SEQUENCE [LARGE SCALE GENOMIC DNA]</scope>
    <source>
        <strain evidence="1 2">CCMP622</strain>
    </source>
</reference>
<dbReference type="EMBL" id="CP006627">
    <property type="protein sequence ID" value="AIB09541.1"/>
    <property type="molecule type" value="Genomic_DNA"/>
</dbReference>
<evidence type="ECO:0000313" key="1">
    <source>
        <dbReference type="EMBL" id="AIB09541.1"/>
    </source>
</evidence>
<protein>
    <submittedName>
        <fullName evidence="1">60S ribosomal protein L18A</fullName>
    </submittedName>
</protein>
<keyword evidence="1" id="KW-0542">Nucleomorph</keyword>
<dbReference type="AlphaFoldDB" id="A0A060D6B6"/>
<gene>
    <name evidence="1" type="primary">rpl18a</name>
    <name evidence="1" type="ORF">M951_chr154</name>
</gene>
<proteinExistence type="predicted"/>
<dbReference type="GO" id="GO:0005840">
    <property type="term" value="C:ribosome"/>
    <property type="evidence" value="ECO:0007669"/>
    <property type="project" value="UniProtKB-KW"/>
</dbReference>
<dbReference type="Proteomes" id="UP000243670">
    <property type="component" value="Nucleomorph 1"/>
</dbReference>
<keyword evidence="1" id="KW-0689">Ribosomal protein</keyword>
<accession>A0A060D6B6</accession>
<keyword evidence="1" id="KW-0687">Ribonucleoprotein</keyword>
<name>A0A060D6B6_9EUKA</name>
<geneLocation type="nucleomorph" evidence="1"/>
<dbReference type="Gene3D" id="3.10.20.10">
    <property type="match status" value="1"/>
</dbReference>
<sequence>MLKQFKKINLYALFFKTTKNKIIKISIFSENIYLAIKKSKKILTRILKINKLNFITSIIINKYNSLKAFIFGAWILYKKKYFVISSYLEFIADSIQDCVSQLYFWLESHYHISRKKLLILKIKKLSIEEIMKKHILQYRYTDIKLPIFANKKFNLT</sequence>
<dbReference type="SUPFAM" id="SSF160374">
    <property type="entry name" value="RplX-like"/>
    <property type="match status" value="1"/>
</dbReference>
<organism evidence="1 2">
    <name type="scientific">Lotharella oceanica</name>
    <dbReference type="NCBI Taxonomy" id="641309"/>
    <lineage>
        <taxon>Eukaryota</taxon>
        <taxon>Sar</taxon>
        <taxon>Rhizaria</taxon>
        <taxon>Cercozoa</taxon>
        <taxon>Chlorarachniophyceae</taxon>
        <taxon>Lotharella</taxon>
    </lineage>
</organism>